<sequence>MSAQFKEFDCRGDVRLRIGQDRDSAAAVYTVCSRSLARVSPVFDRMLYGGFAEGRSNQGKDAEDWIVDLPEDKPAAMAVLLSITHGRFEQVPKALSVDELYDVTVLTNFYDATSTLGPWSNKWKAAIEKVERESNELMPKILWISWELGWKNTFTVLSRRMVLESEASMFLTGADQIQFPPDIIERISTIRIQTLRALLGIFGEMIENLAVVDEKPRWCRYAVWMGHHRCESMILGSITFCLIRAGLWPLPDADEVEESVMAIYSKMTNIIIHDIGPAENSRVDHNECNPGPFLLDRVQTVMGQIPNPVATLHTEYMDEQMRKLN</sequence>
<evidence type="ECO:0008006" key="3">
    <source>
        <dbReference type="Google" id="ProtNLM"/>
    </source>
</evidence>
<dbReference type="InterPro" id="IPR011333">
    <property type="entry name" value="SKP1/BTB/POZ_sf"/>
</dbReference>
<evidence type="ECO:0000313" key="2">
    <source>
        <dbReference type="Proteomes" id="UP001369815"/>
    </source>
</evidence>
<protein>
    <recommendedName>
        <fullName evidence="3">Nuclear pore protein</fullName>
    </recommendedName>
</protein>
<dbReference type="Proteomes" id="UP001369815">
    <property type="component" value="Unassembled WGS sequence"/>
</dbReference>
<dbReference type="Gene3D" id="3.30.710.10">
    <property type="entry name" value="Potassium Channel Kv1.1, Chain A"/>
    <property type="match status" value="1"/>
</dbReference>
<evidence type="ECO:0000313" key="1">
    <source>
        <dbReference type="EMBL" id="KAK6954868.1"/>
    </source>
</evidence>
<organism evidence="1 2">
    <name type="scientific">Daldinia eschscholtzii</name>
    <dbReference type="NCBI Taxonomy" id="292717"/>
    <lineage>
        <taxon>Eukaryota</taxon>
        <taxon>Fungi</taxon>
        <taxon>Dikarya</taxon>
        <taxon>Ascomycota</taxon>
        <taxon>Pezizomycotina</taxon>
        <taxon>Sordariomycetes</taxon>
        <taxon>Xylariomycetidae</taxon>
        <taxon>Xylariales</taxon>
        <taxon>Hypoxylaceae</taxon>
        <taxon>Daldinia</taxon>
    </lineage>
</organism>
<reference evidence="1 2" key="1">
    <citation type="journal article" date="2024" name="Front Chem Biol">
        <title>Unveiling the potential of Daldinia eschscholtzii MFLUCC 19-0629 through bioactivity and bioinformatics studies for enhanced sustainable agriculture production.</title>
        <authorList>
            <person name="Brooks S."/>
            <person name="Weaver J.A."/>
            <person name="Klomchit A."/>
            <person name="Alharthi S.A."/>
            <person name="Onlamun T."/>
            <person name="Nurani R."/>
            <person name="Vong T.K."/>
            <person name="Alberti F."/>
            <person name="Greco C."/>
        </authorList>
    </citation>
    <scope>NUCLEOTIDE SEQUENCE [LARGE SCALE GENOMIC DNA]</scope>
    <source>
        <strain evidence="1">MFLUCC 19-0629</strain>
    </source>
</reference>
<name>A0AAX6MQF0_9PEZI</name>
<accession>A0AAX6MQF0</accession>
<gene>
    <name evidence="1" type="ORF">Daesc_004840</name>
</gene>
<keyword evidence="2" id="KW-1185">Reference proteome</keyword>
<dbReference type="EMBL" id="JBANMG010000004">
    <property type="protein sequence ID" value="KAK6954868.1"/>
    <property type="molecule type" value="Genomic_DNA"/>
</dbReference>
<comment type="caution">
    <text evidence="1">The sequence shown here is derived from an EMBL/GenBank/DDBJ whole genome shotgun (WGS) entry which is preliminary data.</text>
</comment>
<dbReference type="AlphaFoldDB" id="A0AAX6MQF0"/>
<proteinExistence type="predicted"/>